<sequence>MSDDAADVGEQPAGRSASLTPLDGLEDLPTGEHPSRFEAVHQHLRARLDDPGTDGAGD</sequence>
<feature type="region of interest" description="Disordered" evidence="1">
    <location>
        <begin position="1"/>
        <end position="58"/>
    </location>
</feature>
<dbReference type="EMBL" id="JBAGLP010000099">
    <property type="protein sequence ID" value="MEG3613889.1"/>
    <property type="molecule type" value="Genomic_DNA"/>
</dbReference>
<accession>A0ABU7Z381</accession>
<feature type="compositionally biased region" description="Basic and acidic residues" evidence="1">
    <location>
        <begin position="33"/>
        <end position="50"/>
    </location>
</feature>
<evidence type="ECO:0000313" key="3">
    <source>
        <dbReference type="Proteomes" id="UP001310387"/>
    </source>
</evidence>
<name>A0ABU7Z381_9MICO</name>
<gene>
    <name evidence="2" type="ORF">V5O49_01995</name>
</gene>
<protein>
    <submittedName>
        <fullName evidence="2">Uncharacterized protein</fullName>
    </submittedName>
</protein>
<reference evidence="2" key="1">
    <citation type="journal article" date="2024" name="Antonie Van Leeuwenhoek">
        <title>Isoptericola haloaureus sp. nov., a dimorphic actinobacterium isolated from mangrove sediments of southeast India, implicating biosaline agricultural significance through nitrogen fixation and salt tolerance genes.</title>
        <authorList>
            <person name="Prathaban M."/>
            <person name="Prathiviraj R."/>
            <person name="Ravichandran M."/>
            <person name="Natarajan S.D."/>
            <person name="Sobanaa M."/>
            <person name="Hari Krishna Kumar S."/>
            <person name="Chandrasekar V."/>
            <person name="Selvin J."/>
        </authorList>
    </citation>
    <scope>NUCLEOTIDE SEQUENCE</scope>
    <source>
        <strain evidence="2">MP1014</strain>
    </source>
</reference>
<reference evidence="2" key="2">
    <citation type="submission" date="2024-02" db="EMBL/GenBank/DDBJ databases">
        <authorList>
            <person name="Prathaban M."/>
            <person name="Mythili R."/>
            <person name="Sharmila Devi N."/>
            <person name="Sobanaa M."/>
            <person name="Prathiviraj R."/>
            <person name="Selvin J."/>
        </authorList>
    </citation>
    <scope>NUCLEOTIDE SEQUENCE</scope>
    <source>
        <strain evidence="2">MP1014</strain>
    </source>
</reference>
<evidence type="ECO:0000256" key="1">
    <source>
        <dbReference type="SAM" id="MobiDB-lite"/>
    </source>
</evidence>
<evidence type="ECO:0000313" key="2">
    <source>
        <dbReference type="EMBL" id="MEG3613889.1"/>
    </source>
</evidence>
<comment type="caution">
    <text evidence="2">The sequence shown here is derived from an EMBL/GenBank/DDBJ whole genome shotgun (WGS) entry which is preliminary data.</text>
</comment>
<dbReference type="Proteomes" id="UP001310387">
    <property type="component" value="Unassembled WGS sequence"/>
</dbReference>
<proteinExistence type="predicted"/>
<dbReference type="RefSeq" id="WP_332900754.1">
    <property type="nucleotide sequence ID" value="NZ_JBAGLP010000099.1"/>
</dbReference>
<keyword evidence="3" id="KW-1185">Reference proteome</keyword>
<organism evidence="2 3">
    <name type="scientific">Isoptericola haloaureus</name>
    <dbReference type="NCBI Taxonomy" id="1542902"/>
    <lineage>
        <taxon>Bacteria</taxon>
        <taxon>Bacillati</taxon>
        <taxon>Actinomycetota</taxon>
        <taxon>Actinomycetes</taxon>
        <taxon>Micrococcales</taxon>
        <taxon>Promicromonosporaceae</taxon>
        <taxon>Isoptericola</taxon>
    </lineage>
</organism>